<protein>
    <submittedName>
        <fullName evidence="2">Uncharacterized protein</fullName>
    </submittedName>
</protein>
<reference evidence="2 3" key="1">
    <citation type="journal article" date="2022" name="bioRxiv">
        <title>Genomics of Preaxostyla Flagellates Illuminates Evolutionary Transitions and the Path Towards Mitochondrial Loss.</title>
        <authorList>
            <person name="Novak L.V.F."/>
            <person name="Treitli S.C."/>
            <person name="Pyrih J."/>
            <person name="Halakuc P."/>
            <person name="Pipaliya S.V."/>
            <person name="Vacek V."/>
            <person name="Brzon O."/>
            <person name="Soukal P."/>
            <person name="Eme L."/>
            <person name="Dacks J.B."/>
            <person name="Karnkowska A."/>
            <person name="Elias M."/>
            <person name="Hampl V."/>
        </authorList>
    </citation>
    <scope>NUCLEOTIDE SEQUENCE [LARGE SCALE GENOMIC DNA]</scope>
    <source>
        <strain evidence="2">NAU3</strain>
        <tissue evidence="2">Gut</tissue>
    </source>
</reference>
<name>A0ABQ9XQU1_9EUKA</name>
<feature type="compositionally biased region" description="Polar residues" evidence="1">
    <location>
        <begin position="117"/>
        <end position="132"/>
    </location>
</feature>
<feature type="region of interest" description="Disordered" evidence="1">
    <location>
        <begin position="471"/>
        <end position="523"/>
    </location>
</feature>
<feature type="compositionally biased region" description="Polar residues" evidence="1">
    <location>
        <begin position="231"/>
        <end position="245"/>
    </location>
</feature>
<feature type="compositionally biased region" description="Basic residues" evidence="1">
    <location>
        <begin position="324"/>
        <end position="335"/>
    </location>
</feature>
<comment type="caution">
    <text evidence="2">The sequence shown here is derived from an EMBL/GenBank/DDBJ whole genome shotgun (WGS) entry which is preliminary data.</text>
</comment>
<dbReference type="EMBL" id="JARBJD010000102">
    <property type="protein sequence ID" value="KAK2952525.1"/>
    <property type="molecule type" value="Genomic_DNA"/>
</dbReference>
<accession>A0ABQ9XQU1</accession>
<gene>
    <name evidence="2" type="ORF">BLNAU_12490</name>
</gene>
<feature type="region of interest" description="Disordered" evidence="1">
    <location>
        <begin position="26"/>
        <end position="81"/>
    </location>
</feature>
<dbReference type="Proteomes" id="UP001281761">
    <property type="component" value="Unassembled WGS sequence"/>
</dbReference>
<sequence length="753" mass="85179">MAHVHKQRIPLPTKVIQPIPSISPVVKQRHAIPSRKMIARTGQRKDNESNPETQTEYERPAPKRKSKAHQSTETNEVASGMAGYERIFPSIARNNLPPILHNDTLPQPSIEEPKPSPTQQRNDFLLSDSTGPPRQLVPLSSVFEAFHTRLDDITRMYDSPTKLNQAIPQEPASQDLPSFFHGTQTLQPSDTSRSRTIEEKIDEINKYIEENPLPDDLKSSFSFSLREAETMNKTGQLGPQTPNTQKKSRLNQPKAAPSLTPILRKTPLATKKRISFINHDFQPPPLQTRKTKSSVSPPKMPLERRMPVKRPKSSQLPSSNNMAKPKRAISPRKAKSNTPENLIPCSTLLSLSMSPGRNYPAILGQTYRPSSSPAQSSQNLAETFFGLNDDTPQESSDPVCVYQKHDEANNTWKLSKTHGQFNFDLTQTLQRTGHAQSHDYGVQARTQMSIEQTSHTPNRLIETQKTGNAVNFDGVDKQSEKGNGSADFGMTLPSSSKLIPARFDQTQRRTSPKRKTPTQTRKEKEVIHEAIIAPPPVSHVLSTILSPIATTLPKQVISLDFQGNHLLGVPSLPLHPTPFIPNTIRPLYLIESEGDTERRLSWGFEALRKHASLRRRMRQKARNRWIMYGCSPQGLTERMKVLKRRPLTETEAAEFRANKLKHAVIMLLEKNCLERGDKPRRPQPKTVPKKKEKKLEDEAVWIREWKDNIRARSEAQEEESSSESEALWTENARRIKLNPSLFSRRVISAHDHG</sequence>
<evidence type="ECO:0000313" key="2">
    <source>
        <dbReference type="EMBL" id="KAK2952525.1"/>
    </source>
</evidence>
<keyword evidence="3" id="KW-1185">Reference proteome</keyword>
<evidence type="ECO:0000256" key="1">
    <source>
        <dbReference type="SAM" id="MobiDB-lite"/>
    </source>
</evidence>
<organism evidence="2 3">
    <name type="scientific">Blattamonas nauphoetae</name>
    <dbReference type="NCBI Taxonomy" id="2049346"/>
    <lineage>
        <taxon>Eukaryota</taxon>
        <taxon>Metamonada</taxon>
        <taxon>Preaxostyla</taxon>
        <taxon>Oxymonadida</taxon>
        <taxon>Blattamonas</taxon>
    </lineage>
</organism>
<feature type="region of interest" description="Disordered" evidence="1">
    <location>
        <begin position="279"/>
        <end position="341"/>
    </location>
</feature>
<feature type="compositionally biased region" description="Polar residues" evidence="1">
    <location>
        <begin position="313"/>
        <end position="322"/>
    </location>
</feature>
<feature type="region of interest" description="Disordered" evidence="1">
    <location>
        <begin position="231"/>
        <end position="267"/>
    </location>
</feature>
<feature type="region of interest" description="Disordered" evidence="1">
    <location>
        <begin position="95"/>
        <end position="133"/>
    </location>
</feature>
<evidence type="ECO:0000313" key="3">
    <source>
        <dbReference type="Proteomes" id="UP001281761"/>
    </source>
</evidence>
<proteinExistence type="predicted"/>